<evidence type="ECO:0000313" key="1">
    <source>
        <dbReference type="EMBL" id="VVD01329.1"/>
    </source>
</evidence>
<accession>A0A5E4QVT9</accession>
<gene>
    <name evidence="1" type="ORF">LSINAPIS_LOCUS11779</name>
</gene>
<keyword evidence="2" id="KW-1185">Reference proteome</keyword>
<sequence>MSLIKESKVRAQFLSKLKATQTTMFKLVVLSVTLALAAASPSGLAPVGLGWGAWGGPWGAPLAAPLVAAAPWVGHGYNYRGPLSLAPGQPASILAADGRPLDTLSVNLDRAAHYTARALDGGHLLKKRSVLAAPAVAWSHSSRVDWPAARIVAPVAVAAAPLAAIHAPVVPAWGLGHAARWAQFLSKLKATQTTMFKLVVLSVTLALAAASPSGLAPLGLGWGAWGGPWGAPLAAPLVAAAPWVGHGYNYRGPLSLAPGQPASILATDGRPLDTLSVNLDRAAHYTARALDGGHLLKKRSVLAAPAVAWSHSSRVDWPAARIVAPVAVAAAPLAAIHAPVVSAWGLGPAARWGAHW</sequence>
<dbReference type="EMBL" id="FZQP02005299">
    <property type="protein sequence ID" value="VVD01329.1"/>
    <property type="molecule type" value="Genomic_DNA"/>
</dbReference>
<reference evidence="1 2" key="1">
    <citation type="submission" date="2017-07" db="EMBL/GenBank/DDBJ databases">
        <authorList>
            <person name="Talla V."/>
            <person name="Backstrom N."/>
        </authorList>
    </citation>
    <scope>NUCLEOTIDE SEQUENCE [LARGE SCALE GENOMIC DNA]</scope>
</reference>
<name>A0A5E4QVT9_9NEOP</name>
<proteinExistence type="predicted"/>
<dbReference type="Proteomes" id="UP000324832">
    <property type="component" value="Unassembled WGS sequence"/>
</dbReference>
<evidence type="ECO:0000313" key="2">
    <source>
        <dbReference type="Proteomes" id="UP000324832"/>
    </source>
</evidence>
<protein>
    <submittedName>
        <fullName evidence="1">Uncharacterized protein</fullName>
    </submittedName>
</protein>
<organism evidence="1 2">
    <name type="scientific">Leptidea sinapis</name>
    <dbReference type="NCBI Taxonomy" id="189913"/>
    <lineage>
        <taxon>Eukaryota</taxon>
        <taxon>Metazoa</taxon>
        <taxon>Ecdysozoa</taxon>
        <taxon>Arthropoda</taxon>
        <taxon>Hexapoda</taxon>
        <taxon>Insecta</taxon>
        <taxon>Pterygota</taxon>
        <taxon>Neoptera</taxon>
        <taxon>Endopterygota</taxon>
        <taxon>Lepidoptera</taxon>
        <taxon>Glossata</taxon>
        <taxon>Ditrysia</taxon>
        <taxon>Papilionoidea</taxon>
        <taxon>Pieridae</taxon>
        <taxon>Dismorphiinae</taxon>
        <taxon>Leptidea</taxon>
    </lineage>
</organism>
<dbReference type="AlphaFoldDB" id="A0A5E4QVT9"/>